<organism evidence="1 2">
    <name type="scientific">Rangifer tarandus platyrhynchus</name>
    <name type="common">Svalbard reindeer</name>
    <dbReference type="NCBI Taxonomy" id="3082113"/>
    <lineage>
        <taxon>Eukaryota</taxon>
        <taxon>Metazoa</taxon>
        <taxon>Chordata</taxon>
        <taxon>Craniata</taxon>
        <taxon>Vertebrata</taxon>
        <taxon>Euteleostomi</taxon>
        <taxon>Mammalia</taxon>
        <taxon>Eutheria</taxon>
        <taxon>Laurasiatheria</taxon>
        <taxon>Artiodactyla</taxon>
        <taxon>Ruminantia</taxon>
        <taxon>Pecora</taxon>
        <taxon>Cervidae</taxon>
        <taxon>Odocoileinae</taxon>
        <taxon>Rangifer</taxon>
    </lineage>
</organism>
<name>A0ACB0FF31_RANTA</name>
<dbReference type="EMBL" id="OX596090">
    <property type="protein sequence ID" value="CAI9711536.1"/>
    <property type="molecule type" value="Genomic_DNA"/>
</dbReference>
<evidence type="ECO:0000313" key="2">
    <source>
        <dbReference type="Proteomes" id="UP001162501"/>
    </source>
</evidence>
<protein>
    <submittedName>
        <fullName evidence="1">Uncharacterized protein</fullName>
    </submittedName>
</protein>
<dbReference type="Proteomes" id="UP001162501">
    <property type="component" value="Chromosome 6"/>
</dbReference>
<proteinExistence type="predicted"/>
<reference evidence="1" key="1">
    <citation type="submission" date="2023-05" db="EMBL/GenBank/DDBJ databases">
        <authorList>
            <consortium name="ELIXIR-Norway"/>
        </authorList>
    </citation>
    <scope>NUCLEOTIDE SEQUENCE</scope>
</reference>
<gene>
    <name evidence="1" type="ORF">MRATA1EN3_LOCUS22749</name>
</gene>
<evidence type="ECO:0000313" key="1">
    <source>
        <dbReference type="EMBL" id="CAI9711536.1"/>
    </source>
</evidence>
<accession>A0ACB0FF31</accession>
<sequence length="161" mass="18561">MWFAESVQFLKIHKRSFEISTLSPPQAPLDLARSHKDSPTSRRASYLRAARWAWLRASVVTARTAASPALGSPRARRGLPAQRVLAAPGRCETLRPAPRHLGHPQWVLRRLPFKRSGRRRNTELKASRIRRSPLETGEGTCDIPPEPRTIKRRRRRLRWRP</sequence>